<dbReference type="Proteomes" id="UP000199062">
    <property type="component" value="Unassembled WGS sequence"/>
</dbReference>
<evidence type="ECO:0000256" key="3">
    <source>
        <dbReference type="ARBA" id="ARBA00022989"/>
    </source>
</evidence>
<dbReference type="STRING" id="767519.SAMN05216559_1993"/>
<keyword evidence="3 6" id="KW-1133">Transmembrane helix</keyword>
<evidence type="ECO:0000313" key="8">
    <source>
        <dbReference type="Proteomes" id="UP000199062"/>
    </source>
</evidence>
<keyword evidence="2 6" id="KW-0812">Transmembrane</keyword>
<feature type="transmembrane region" description="Helical" evidence="6">
    <location>
        <begin position="34"/>
        <end position="60"/>
    </location>
</feature>
<dbReference type="RefSeq" id="WP_177227393.1">
    <property type="nucleotide sequence ID" value="NZ_FOZK01000002.1"/>
</dbReference>
<name>A0A1I6L412_9EURY</name>
<evidence type="ECO:0000256" key="2">
    <source>
        <dbReference type="ARBA" id="ARBA00022692"/>
    </source>
</evidence>
<sequence length="136" mass="14598">MATEPSDEAVSVDESHGEADVEAEVSDDERTWAIIVHAMGFVGLAIPLANVFGPLLVWAIKKDEGPFVDENGKQAINFQITWTVLLTVSALSIFVGLGLVVFPIVGIAWLVLTGIAVVRASNDEVYDYPLTVDVIS</sequence>
<dbReference type="InterPro" id="IPR019109">
    <property type="entry name" value="MamF_MmsF"/>
</dbReference>
<comment type="subcellular location">
    <subcellularLocation>
        <location evidence="1">Membrane</location>
        <topology evidence="1">Multi-pass membrane protein</topology>
    </subcellularLocation>
</comment>
<evidence type="ECO:0000256" key="1">
    <source>
        <dbReference type="ARBA" id="ARBA00004141"/>
    </source>
</evidence>
<evidence type="ECO:0000256" key="4">
    <source>
        <dbReference type="ARBA" id="ARBA00023136"/>
    </source>
</evidence>
<evidence type="ECO:0008006" key="9">
    <source>
        <dbReference type="Google" id="ProtNLM"/>
    </source>
</evidence>
<dbReference type="OrthoDB" id="187449at2157"/>
<keyword evidence="8" id="KW-1185">Reference proteome</keyword>
<feature type="compositionally biased region" description="Acidic residues" evidence="5">
    <location>
        <begin position="1"/>
        <end position="11"/>
    </location>
</feature>
<dbReference type="EMBL" id="FOZK01000002">
    <property type="protein sequence ID" value="SFR98211.1"/>
    <property type="molecule type" value="Genomic_DNA"/>
</dbReference>
<gene>
    <name evidence="7" type="ORF">SAMN05216559_1993</name>
</gene>
<dbReference type="AlphaFoldDB" id="A0A1I6L412"/>
<protein>
    <recommendedName>
        <fullName evidence="9">DUF4870 domain-containing protein</fullName>
    </recommendedName>
</protein>
<feature type="transmembrane region" description="Helical" evidence="6">
    <location>
        <begin position="80"/>
        <end position="112"/>
    </location>
</feature>
<evidence type="ECO:0000256" key="5">
    <source>
        <dbReference type="SAM" id="MobiDB-lite"/>
    </source>
</evidence>
<dbReference type="Pfam" id="PF09685">
    <property type="entry name" value="MamF_MmsF"/>
    <property type="match status" value="1"/>
</dbReference>
<proteinExistence type="predicted"/>
<evidence type="ECO:0000256" key="6">
    <source>
        <dbReference type="SAM" id="Phobius"/>
    </source>
</evidence>
<evidence type="ECO:0000313" key="7">
    <source>
        <dbReference type="EMBL" id="SFR98211.1"/>
    </source>
</evidence>
<organism evidence="7 8">
    <name type="scientific">Halomicrobium zhouii</name>
    <dbReference type="NCBI Taxonomy" id="767519"/>
    <lineage>
        <taxon>Archaea</taxon>
        <taxon>Methanobacteriati</taxon>
        <taxon>Methanobacteriota</taxon>
        <taxon>Stenosarchaea group</taxon>
        <taxon>Halobacteria</taxon>
        <taxon>Halobacteriales</taxon>
        <taxon>Haloarculaceae</taxon>
        <taxon>Halomicrobium</taxon>
    </lineage>
</organism>
<feature type="region of interest" description="Disordered" evidence="5">
    <location>
        <begin position="1"/>
        <end position="21"/>
    </location>
</feature>
<accession>A0A1I6L412</accession>
<reference evidence="7 8" key="1">
    <citation type="submission" date="2016-10" db="EMBL/GenBank/DDBJ databases">
        <authorList>
            <person name="de Groot N.N."/>
        </authorList>
    </citation>
    <scope>NUCLEOTIDE SEQUENCE [LARGE SCALE GENOMIC DNA]</scope>
    <source>
        <strain evidence="7 8">CGMCC 1.10457</strain>
    </source>
</reference>
<keyword evidence="4 6" id="KW-0472">Membrane</keyword>